<dbReference type="SUPFAM" id="SSF50475">
    <property type="entry name" value="FMN-binding split barrel"/>
    <property type="match status" value="1"/>
</dbReference>
<reference evidence="2" key="2">
    <citation type="journal article" date="2021" name="PeerJ">
        <title>Extensive microbial diversity within the chicken gut microbiome revealed by metagenomics and culture.</title>
        <authorList>
            <person name="Gilroy R."/>
            <person name="Ravi A."/>
            <person name="Getino M."/>
            <person name="Pursley I."/>
            <person name="Horton D.L."/>
            <person name="Alikhan N.F."/>
            <person name="Baker D."/>
            <person name="Gharbi K."/>
            <person name="Hall N."/>
            <person name="Watson M."/>
            <person name="Adriaenssens E.M."/>
            <person name="Foster-Nyarko E."/>
            <person name="Jarju S."/>
            <person name="Secka A."/>
            <person name="Antonio M."/>
            <person name="Oren A."/>
            <person name="Chaudhuri R.R."/>
            <person name="La Ragione R."/>
            <person name="Hildebrand F."/>
            <person name="Pallen M.J."/>
        </authorList>
    </citation>
    <scope>NUCLEOTIDE SEQUENCE</scope>
    <source>
        <strain evidence="2">CHK199-13235</strain>
    </source>
</reference>
<dbReference type="AlphaFoldDB" id="A0A9D1FNF1"/>
<gene>
    <name evidence="2" type="ORF">IAB51_08960</name>
</gene>
<dbReference type="EMBL" id="DVJP01000058">
    <property type="protein sequence ID" value="HIS76924.1"/>
    <property type="molecule type" value="Genomic_DNA"/>
</dbReference>
<name>A0A9D1FNF1_9FIRM</name>
<evidence type="ECO:0000313" key="3">
    <source>
        <dbReference type="Proteomes" id="UP000824002"/>
    </source>
</evidence>
<organism evidence="2 3">
    <name type="scientific">Candidatus Merdivicinus excrementipullorum</name>
    <dbReference type="NCBI Taxonomy" id="2840867"/>
    <lineage>
        <taxon>Bacteria</taxon>
        <taxon>Bacillati</taxon>
        <taxon>Bacillota</taxon>
        <taxon>Clostridia</taxon>
        <taxon>Eubacteriales</taxon>
        <taxon>Oscillospiraceae</taxon>
        <taxon>Oscillospiraceae incertae sedis</taxon>
        <taxon>Candidatus Merdivicinus</taxon>
    </lineage>
</organism>
<dbReference type="Proteomes" id="UP000824002">
    <property type="component" value="Unassembled WGS sequence"/>
</dbReference>
<dbReference type="InterPro" id="IPR012349">
    <property type="entry name" value="Split_barrel_FMN-bd"/>
</dbReference>
<evidence type="ECO:0000313" key="2">
    <source>
        <dbReference type="EMBL" id="HIS76924.1"/>
    </source>
</evidence>
<proteinExistence type="predicted"/>
<reference evidence="2" key="1">
    <citation type="submission" date="2020-10" db="EMBL/GenBank/DDBJ databases">
        <authorList>
            <person name="Gilroy R."/>
        </authorList>
    </citation>
    <scope>NUCLEOTIDE SEQUENCE</scope>
    <source>
        <strain evidence="2">CHK199-13235</strain>
    </source>
</reference>
<evidence type="ECO:0000259" key="1">
    <source>
        <dbReference type="Pfam" id="PF01243"/>
    </source>
</evidence>
<sequence>MGDNSWKEKMTERFGRDREICLATLEGDRPWVRTVNSYYEDGSFYVITYALSNKIKQLAQNPNAAICGDWFTAHGVGENLGWVLAEENAALLAKLKEVFSAWYGNGDINESDPNTCILRIRLTDGVLFWHGARYDIDFTQNA</sequence>
<dbReference type="InterPro" id="IPR011576">
    <property type="entry name" value="Pyridox_Oxase_N"/>
</dbReference>
<comment type="caution">
    <text evidence="2">The sequence shown here is derived from an EMBL/GenBank/DDBJ whole genome shotgun (WGS) entry which is preliminary data.</text>
</comment>
<feature type="domain" description="Pyridoxamine 5'-phosphate oxidase N-terminal" evidence="1">
    <location>
        <begin position="8"/>
        <end position="123"/>
    </location>
</feature>
<protein>
    <submittedName>
        <fullName evidence="2">Pyridoxamine 5'-phosphate oxidase family protein</fullName>
    </submittedName>
</protein>
<accession>A0A9D1FNF1</accession>
<dbReference type="Pfam" id="PF01243">
    <property type="entry name" value="PNPOx_N"/>
    <property type="match status" value="1"/>
</dbReference>
<dbReference type="Gene3D" id="2.30.110.10">
    <property type="entry name" value="Electron Transport, Fmn-binding Protein, Chain A"/>
    <property type="match status" value="1"/>
</dbReference>